<dbReference type="PROSITE" id="PS51186">
    <property type="entry name" value="GNAT"/>
    <property type="match status" value="1"/>
</dbReference>
<organism evidence="4 5">
    <name type="scientific">Pseudoxanthomonas broegbernensis</name>
    <dbReference type="NCBI Taxonomy" id="83619"/>
    <lineage>
        <taxon>Bacteria</taxon>
        <taxon>Pseudomonadati</taxon>
        <taxon>Pseudomonadota</taxon>
        <taxon>Gammaproteobacteria</taxon>
        <taxon>Lysobacterales</taxon>
        <taxon>Lysobacteraceae</taxon>
        <taxon>Pseudoxanthomonas</taxon>
    </lineage>
</organism>
<evidence type="ECO:0000256" key="1">
    <source>
        <dbReference type="ARBA" id="ARBA00022679"/>
    </source>
</evidence>
<evidence type="ECO:0000259" key="3">
    <source>
        <dbReference type="PROSITE" id="PS51186"/>
    </source>
</evidence>
<sequence>MTGIAVAAADYARDHARLHALREDVFVREQRVPPELERDALDPSSHHVLALAPDGRVLGTARLTPERRIGRMAVLASARGRGIGRALLDALVEEARRRGWPEVSLHAQCHALPFYARAGFVPFGPGFEEAGIGHRQMRCRLDGPTPFADADGAAALLLALAASARRELGIYSRRLDPGLLDRTDVIDALRRFAIRSGERRVRLLLQDAATPQRDDAPLLALAQRLPSVFAFRQVQDPVDAGYPSAHAFNDTGGMCFRPLGDRFGGEGGLRVPVQARRLQREFGRAWERSRPCIEYRALT</sequence>
<evidence type="ECO:0000313" key="5">
    <source>
        <dbReference type="Proteomes" id="UP000462066"/>
    </source>
</evidence>
<dbReference type="InterPro" id="IPR050832">
    <property type="entry name" value="Bact_Acetyltransf"/>
</dbReference>
<keyword evidence="5" id="KW-1185">Reference proteome</keyword>
<dbReference type="InterPro" id="IPR000182">
    <property type="entry name" value="GNAT_dom"/>
</dbReference>
<evidence type="ECO:0000313" key="4">
    <source>
        <dbReference type="EMBL" id="KAF1687630.1"/>
    </source>
</evidence>
<dbReference type="GO" id="GO:0016747">
    <property type="term" value="F:acyltransferase activity, transferring groups other than amino-acyl groups"/>
    <property type="evidence" value="ECO:0007669"/>
    <property type="project" value="InterPro"/>
</dbReference>
<dbReference type="CDD" id="cd04301">
    <property type="entry name" value="NAT_SF"/>
    <property type="match status" value="1"/>
</dbReference>
<evidence type="ECO:0000256" key="2">
    <source>
        <dbReference type="ARBA" id="ARBA00023315"/>
    </source>
</evidence>
<dbReference type="RefSeq" id="WP_162309959.1">
    <property type="nucleotide sequence ID" value="NZ_JACHGU010000002.1"/>
</dbReference>
<keyword evidence="1 4" id="KW-0808">Transferase</keyword>
<accession>A0A7V8K8C5</accession>
<dbReference type="Proteomes" id="UP000462066">
    <property type="component" value="Unassembled WGS sequence"/>
</dbReference>
<protein>
    <submittedName>
        <fullName evidence="4">GNAT family N-acetyltransferase</fullName>
    </submittedName>
</protein>
<dbReference type="AlphaFoldDB" id="A0A7V8K8C5"/>
<proteinExistence type="predicted"/>
<name>A0A7V8K8C5_9GAMM</name>
<keyword evidence="2" id="KW-0012">Acyltransferase</keyword>
<dbReference type="InterPro" id="IPR016181">
    <property type="entry name" value="Acyl_CoA_acyltransferase"/>
</dbReference>
<feature type="domain" description="N-acetyltransferase" evidence="3">
    <location>
        <begin position="4"/>
        <end position="142"/>
    </location>
</feature>
<dbReference type="Pfam" id="PF13673">
    <property type="entry name" value="Acetyltransf_10"/>
    <property type="match status" value="1"/>
</dbReference>
<comment type="caution">
    <text evidence="4">The sequence shown here is derived from an EMBL/GenBank/DDBJ whole genome shotgun (WGS) entry which is preliminary data.</text>
</comment>
<reference evidence="4 5" key="1">
    <citation type="submission" date="2017-10" db="EMBL/GenBank/DDBJ databases">
        <title>Whole genome sequencing of Pseudoxanthomonas broegbernensis DSM 12573(T).</title>
        <authorList>
            <person name="Kumar S."/>
            <person name="Bansal K."/>
            <person name="Kaur A."/>
            <person name="Patil P."/>
            <person name="Sharma S."/>
            <person name="Patil P.B."/>
        </authorList>
    </citation>
    <scope>NUCLEOTIDE SEQUENCE [LARGE SCALE GENOMIC DNA]</scope>
    <source>
        <strain evidence="4 5">DSM 12573</strain>
    </source>
</reference>
<dbReference type="EMBL" id="MWIP01000002">
    <property type="protein sequence ID" value="KAF1687630.1"/>
    <property type="molecule type" value="Genomic_DNA"/>
</dbReference>
<gene>
    <name evidence="4" type="ORF">B1992_02940</name>
</gene>
<dbReference type="PANTHER" id="PTHR43877:SF1">
    <property type="entry name" value="ACETYLTRANSFERASE"/>
    <property type="match status" value="1"/>
</dbReference>
<dbReference type="PANTHER" id="PTHR43877">
    <property type="entry name" value="AMINOALKYLPHOSPHONATE N-ACETYLTRANSFERASE-RELATED-RELATED"/>
    <property type="match status" value="1"/>
</dbReference>
<dbReference type="SUPFAM" id="SSF55729">
    <property type="entry name" value="Acyl-CoA N-acyltransferases (Nat)"/>
    <property type="match status" value="1"/>
</dbReference>
<dbReference type="InterPro" id="IPR057691">
    <property type="entry name" value="DUF7931"/>
</dbReference>
<dbReference type="Gene3D" id="3.40.630.30">
    <property type="match status" value="1"/>
</dbReference>
<dbReference type="Pfam" id="PF25559">
    <property type="entry name" value="DUF7931"/>
    <property type="match status" value="1"/>
</dbReference>